<proteinExistence type="predicted"/>
<dbReference type="Proteomes" id="UP001164539">
    <property type="component" value="Chromosome 5"/>
</dbReference>
<reference evidence="1 2" key="1">
    <citation type="journal article" date="2023" name="Science">
        <title>Complex scaffold remodeling in plant triterpene biosynthesis.</title>
        <authorList>
            <person name="De La Pena R."/>
            <person name="Hodgson H."/>
            <person name="Liu J.C."/>
            <person name="Stephenson M.J."/>
            <person name="Martin A.C."/>
            <person name="Owen C."/>
            <person name="Harkess A."/>
            <person name="Leebens-Mack J."/>
            <person name="Jimenez L.E."/>
            <person name="Osbourn A."/>
            <person name="Sattely E.S."/>
        </authorList>
    </citation>
    <scope>NUCLEOTIDE SEQUENCE [LARGE SCALE GENOMIC DNA]</scope>
    <source>
        <strain evidence="2">cv. JPN11</strain>
        <tissue evidence="1">Leaf</tissue>
    </source>
</reference>
<accession>A0ACC1Y670</accession>
<evidence type="ECO:0000313" key="2">
    <source>
        <dbReference type="Proteomes" id="UP001164539"/>
    </source>
</evidence>
<evidence type="ECO:0000313" key="1">
    <source>
        <dbReference type="EMBL" id="KAJ4719015.1"/>
    </source>
</evidence>
<sequence length="2727" mass="314085">MADPVSEAVVSGIASKIIEIVVVPIRREISYVFKYKSFVDKLRSPVGDLKSRRQRLEQAVEDAERQGDVIYDDVQQWLIEMNKFIETAEKLIHEREDNAMNKRCFKGLCPDLMTRRKLSKEAVNAEKDANNLLAKGNFSNVSYRPAPQRIEFINVVRGYQQFDSRKKVFQDVMEALRDSNANMIGVYGMGGVGKTTLVKEVEKKVIEAELFDEVVMVEVTQNPDSNILREKIAHDLGIKFDQNENEYDRADRLSRILKKEKRFLIILDNIWAELKLEAIGIPFGGEYLGRSKILLTSRSRHVLCNEMNSQKNFLIDVLSDEEGMSLFWKTMGDHPKKTSNFQSLAPEIVGKCGGLPIAIETIGRALKDGDHPFWKDALTLLRNTSPKQIQGMAANVYSPIELSYKLLANDEAKSLFLHCGLLNDGSRIPVNHLLWYGMGLGLFKKINTLEEGRNRVHSLIHNLKDSCLLLDGDTANEVKMHDVIHAVAVSVAEDELMFNIHNIVDLEKGLEDGTAKDATVISLPYGDIQELPERLECPKLKSFLLFEKYGNSLQIPDPFFEELRQLKILHVTQIHFSSLPSSLDCLLNLRTLLFINCSLEGDVAIVGELKKLEILSFRGSDIEQLPSEIGRLTRLKLLDLGNCLKLEVIAPKVISKLSQLEELYMGNSFTRWEEVEGKSNASLVELKGLSKLRILEVHIRHVQSIRQDLVSVQLERFRIFIGDMWDWSGKHDTSRILKFSGLGENIYLGNEMRKLLTRTEHLSLDKLDGVQNLFDELADGKDFINFNQLNSLTLRGMPQLTSSGFNMEITQGLSTTQSTSTEIVAEDDSEDFNTILFNNKVNFPTLKKLKLSSLNVTKIWLDQFSAMSTAKNLRKLKVEECSRLKFLLSYSAVNSLVHLQELVIGKCESMEGIIDDTTKLGRDEEQMVFPKLEHLKLSDLPALTRFSIGINSQFPSLRELWIYKCLNLKSFISMSSAEEDHILHTTIKPLFDEKVGLPSLEELRVEKMDNLRKIWHHQLDSESFRKLRNLKVIDCHQLMNIFPLNIVMGRRFERLEGLFVRWCNSIEEIIEVVAEEFPSTSSSSSRFDVFPQLISLELSNLPTLRSVSQGTHSFEWPMLKNLWLFGCGKVEILFASSDFLSQKMESQKPLFLVDRHKVAFPTLKTLEVLMCAGLRNLVTLSAVESLGKLVRMKIIDNIMIEKIIEMQVEEANENTIVFSQLEYLELGSLPIIESFCSGNCTLEFPYLEQVVLSGCPSMKTFSAGVLRTPKLHKLQLAKEERWEGNLNLTIERLFERMAKFCGLKYLKLSQFPRVREIWHDQVLPVSFFNNLRWLVVDGCPFMLSAIPANLLQFLNNLETLEVRNCDSIEEVFHLEDFIADRYFGPLFPKLENLKLVDLPKLRRFCDFNCSVSEMPKLDGLLIKNCSNMETFISNENLTKKNKLQEMTSADEDLLAKDSQSLFDKKVRLPNLEKLEISCMDKLRKIWQDELTSNSFCELKYLRIEKCKQLLNIFPRNMLERLQKLENLEVNDCDSVQGIVELQEINVLDAQAGPSKKAVPRFVFPKLTLLYLLSLRKLESFYGGEYILEWPMLKNLRVGGCYVVRILFASESSSLQKMHADSRHDKQMHEFYYEDELMEPDYFKSSKPLFSVDTVRFQGLEKLEVSSMHNLRKIWQDELTSNSFCELKHLRIETCERLLNIFPRNMLERLQKLENLEVNDCYSMRGIVKPHEINVLDAHVGPSKEVVPRFVFPKLTSLQFLYLPRLQSFYGGEYILEWPMLKNLRVERCGEVRILFASESLKLQEMHADSQHNTMHERTQRDYFRSFKPLFSVDAVRFQGLEKLEISSLYNLEKIWRDELTSNSFCELNYLRIKNCKRLLNIFPRNMLERLRKLENLEVNDCYSMQGIVEPQEINVLDAQVGPLKEVVPRFVFPKLTSLQFLYLPRLQSFYGGEYILEWPMLKNLRVEGCDEVRILFALESLSLQEMHADSQHDFPTPLFFVDMVAFSSLRDLDLCNLPKLLHLWKENSQPSKVFQNLQNLKIVRCADLEKLVPSSVPLENLMTLEVSWCNRLRSLVTLKTAESLVKLMSMKLINCEMMVQIIEMHVGEEVEEDPIIIFSQLQYLKLDNLPRLESFYLGNYTLAFPSLEEVAMGGCLSMKIFSEGVLRTPKLNKVQLSKDHEEEYEEWWEGNLNSTIQKMFQEKAGFCRFRLKTIWQGALSFNSSGNLRELVLDDWPFTSPAIPGNMLWFLNNLEYMTVRNCKSVEEVFHLEDLNAYEHFGPLFPKLECLSLEHLGNLKGFCNFNGNIIELPKLELLRIKNCPNMETFISNPMAVQVTTNKEFQEITLEANLMANYSTQPLFDGKIRLPNLERLTICGMPNMRKIWQDQFAMDFFCKLENLQIEGCSTILNIFPWTMLGRLKKLEKLEVLNCDSVLEILEVTDAQVGEAVPSFVFPQLTSLTLRSLPKLRSFYPGVHISSWPLLKRLEVTGCAEVEILASDFLCLRETDGNSQHDMQITPQPLFFVDTLVLPILEELKLSELPNLLHLCKENACPSDVFQNLKALTISECSKLPQLVPPFWSFQNLKTLKVSKCDELISLMTLLTAKSLVQLQSMEITYCKMIQEIIQEVGEMENDCIVFSQLKYLRLDCLPSLSGFYLGNRILEFPSLQKVIVRNCPNMEIFSRGILSTPLLQRVQQTEITFYNVHWEGSLNSTIQKLFEEKNVQSS</sequence>
<protein>
    <submittedName>
        <fullName evidence="1">Disease resistance protein</fullName>
    </submittedName>
</protein>
<comment type="caution">
    <text evidence="1">The sequence shown here is derived from an EMBL/GenBank/DDBJ whole genome shotgun (WGS) entry which is preliminary data.</text>
</comment>
<dbReference type="EMBL" id="CM051398">
    <property type="protein sequence ID" value="KAJ4719015.1"/>
    <property type="molecule type" value="Genomic_DNA"/>
</dbReference>
<name>A0ACC1Y670_MELAZ</name>
<gene>
    <name evidence="1" type="ORF">OWV82_010636</name>
</gene>
<keyword evidence="2" id="KW-1185">Reference proteome</keyword>
<organism evidence="1 2">
    <name type="scientific">Melia azedarach</name>
    <name type="common">Chinaberry tree</name>
    <dbReference type="NCBI Taxonomy" id="155640"/>
    <lineage>
        <taxon>Eukaryota</taxon>
        <taxon>Viridiplantae</taxon>
        <taxon>Streptophyta</taxon>
        <taxon>Embryophyta</taxon>
        <taxon>Tracheophyta</taxon>
        <taxon>Spermatophyta</taxon>
        <taxon>Magnoliopsida</taxon>
        <taxon>eudicotyledons</taxon>
        <taxon>Gunneridae</taxon>
        <taxon>Pentapetalae</taxon>
        <taxon>rosids</taxon>
        <taxon>malvids</taxon>
        <taxon>Sapindales</taxon>
        <taxon>Meliaceae</taxon>
        <taxon>Melia</taxon>
    </lineage>
</organism>